<comment type="caution">
    <text evidence="5">The sequence shown here is derived from an EMBL/GenBank/DDBJ whole genome shotgun (WGS) entry which is preliminary data.</text>
</comment>
<reference evidence="5 6" key="1">
    <citation type="journal article" date="2019" name="Int. J. Syst. Evol. Microbiol.">
        <title>The Global Catalogue of Microorganisms (GCM) 10K type strain sequencing project: providing services to taxonomists for standard genome sequencing and annotation.</title>
        <authorList>
            <consortium name="The Broad Institute Genomics Platform"/>
            <consortium name="The Broad Institute Genome Sequencing Center for Infectious Disease"/>
            <person name="Wu L."/>
            <person name="Ma J."/>
        </authorList>
    </citation>
    <scope>NUCLEOTIDE SEQUENCE [LARGE SCALE GENOMIC DNA]</scope>
    <source>
        <strain evidence="5 6">JCM 13023</strain>
    </source>
</reference>
<dbReference type="Proteomes" id="UP001500653">
    <property type="component" value="Unassembled WGS sequence"/>
</dbReference>
<name>A0ABN1W1B5_9PSEU</name>
<dbReference type="EMBL" id="BAAALN010000002">
    <property type="protein sequence ID" value="GAA1227217.1"/>
    <property type="molecule type" value="Genomic_DNA"/>
</dbReference>
<dbReference type="Gene3D" id="1.10.150.130">
    <property type="match status" value="1"/>
</dbReference>
<feature type="compositionally biased region" description="Basic and acidic residues" evidence="3">
    <location>
        <begin position="341"/>
        <end position="354"/>
    </location>
</feature>
<evidence type="ECO:0000259" key="4">
    <source>
        <dbReference type="PROSITE" id="PS51898"/>
    </source>
</evidence>
<evidence type="ECO:0000313" key="6">
    <source>
        <dbReference type="Proteomes" id="UP001500653"/>
    </source>
</evidence>
<dbReference type="Gene3D" id="1.10.443.10">
    <property type="entry name" value="Intergrase catalytic core"/>
    <property type="match status" value="1"/>
</dbReference>
<dbReference type="PANTHER" id="PTHR30349">
    <property type="entry name" value="PHAGE INTEGRASE-RELATED"/>
    <property type="match status" value="1"/>
</dbReference>
<feature type="region of interest" description="Disordered" evidence="3">
    <location>
        <begin position="66"/>
        <end position="111"/>
    </location>
</feature>
<protein>
    <recommendedName>
        <fullName evidence="4">Tyr recombinase domain-containing protein</fullName>
    </recommendedName>
</protein>
<feature type="region of interest" description="Disordered" evidence="3">
    <location>
        <begin position="452"/>
        <end position="471"/>
    </location>
</feature>
<dbReference type="SUPFAM" id="SSF56349">
    <property type="entry name" value="DNA breaking-rejoining enzymes"/>
    <property type="match status" value="1"/>
</dbReference>
<keyword evidence="2" id="KW-0233">DNA recombination</keyword>
<feature type="compositionally biased region" description="Low complexity" evidence="3">
    <location>
        <begin position="66"/>
        <end position="93"/>
    </location>
</feature>
<evidence type="ECO:0000256" key="3">
    <source>
        <dbReference type="SAM" id="MobiDB-lite"/>
    </source>
</evidence>
<feature type="domain" description="Tyr recombinase" evidence="4">
    <location>
        <begin position="231"/>
        <end position="443"/>
    </location>
</feature>
<evidence type="ECO:0000256" key="2">
    <source>
        <dbReference type="ARBA" id="ARBA00023172"/>
    </source>
</evidence>
<feature type="region of interest" description="Disordered" evidence="3">
    <location>
        <begin position="330"/>
        <end position="354"/>
    </location>
</feature>
<dbReference type="PANTHER" id="PTHR30349:SF81">
    <property type="entry name" value="TYROSINE RECOMBINASE XERC"/>
    <property type="match status" value="1"/>
</dbReference>
<proteinExistence type="predicted"/>
<gene>
    <name evidence="5" type="ORF">GCM10009676_06700</name>
</gene>
<dbReference type="Pfam" id="PF00589">
    <property type="entry name" value="Phage_integrase"/>
    <property type="match status" value="1"/>
</dbReference>
<evidence type="ECO:0000313" key="5">
    <source>
        <dbReference type="EMBL" id="GAA1227217.1"/>
    </source>
</evidence>
<organism evidence="5 6">
    <name type="scientific">Prauserella halophila</name>
    <dbReference type="NCBI Taxonomy" id="185641"/>
    <lineage>
        <taxon>Bacteria</taxon>
        <taxon>Bacillati</taxon>
        <taxon>Actinomycetota</taxon>
        <taxon>Actinomycetes</taxon>
        <taxon>Pseudonocardiales</taxon>
        <taxon>Pseudonocardiaceae</taxon>
        <taxon>Prauserella</taxon>
    </lineage>
</organism>
<evidence type="ECO:0000256" key="1">
    <source>
        <dbReference type="ARBA" id="ARBA00023125"/>
    </source>
</evidence>
<dbReference type="InterPro" id="IPR010998">
    <property type="entry name" value="Integrase_recombinase_N"/>
</dbReference>
<accession>A0ABN1W1B5</accession>
<dbReference type="InterPro" id="IPR011010">
    <property type="entry name" value="DNA_brk_join_enz"/>
</dbReference>
<sequence>MSEHPVPLTQSVWAGTDPWPGTSDPAALLAAIADWLTGYGNVQTRRTYAEGLGLPVTSADVEQWVRTTETGTTETTTRTGVDTPSPTVSTPDTAPRDSELPHFTAPGNGSPGHDWRAAVAAYAAALQLTPHGADGPVRRPPPAPRGRLRAVHWFRWCASRQLDPVQVTSGHVKAWLEAVATAGAAPSTRDRLLATVKTLYASFAEAGLVTGNPAALSRRRLGLTTAATSTSATVTLTGRQVRALHTAAAAPRRGAGAVDTARAAAIVALFTLGLRVSELCGLDESDLHVTRGRRALRVHGKGGKTRIVYLSEPADAALTEYRLRVRDAAASRGTSASRETALQREHTGTADDRPLLCTRTGRRFQRQAIWQLLRRVAVSAGPELAEVADAMHPHALRHFYVTTAVEAGADLAHVQGDVGHSSIDTTRKVYDHAAPDPQRSAVDLVAGTWYEGSERDVASDDGEAEPDRPSA</sequence>
<dbReference type="RefSeq" id="WP_253864795.1">
    <property type="nucleotide sequence ID" value="NZ_BAAALN010000002.1"/>
</dbReference>
<keyword evidence="1" id="KW-0238">DNA-binding</keyword>
<dbReference type="InterPro" id="IPR050090">
    <property type="entry name" value="Tyrosine_recombinase_XerCD"/>
</dbReference>
<dbReference type="PROSITE" id="PS51898">
    <property type="entry name" value="TYR_RECOMBINASE"/>
    <property type="match status" value="1"/>
</dbReference>
<dbReference type="InterPro" id="IPR002104">
    <property type="entry name" value="Integrase_catalytic"/>
</dbReference>
<keyword evidence="6" id="KW-1185">Reference proteome</keyword>
<dbReference type="InterPro" id="IPR013762">
    <property type="entry name" value="Integrase-like_cat_sf"/>
</dbReference>